<dbReference type="Pfam" id="PF02594">
    <property type="entry name" value="DUF167"/>
    <property type="match status" value="1"/>
</dbReference>
<dbReference type="RefSeq" id="WP_096055238.1">
    <property type="nucleotide sequence ID" value="NZ_CP023344.1"/>
</dbReference>
<dbReference type="Gene3D" id="3.30.1200.10">
    <property type="entry name" value="YggU-like"/>
    <property type="match status" value="1"/>
</dbReference>
<dbReference type="NCBIfam" id="TIGR00251">
    <property type="entry name" value="DUF167 family protein"/>
    <property type="match status" value="1"/>
</dbReference>
<gene>
    <name evidence="3" type="ORF">CMV30_06360</name>
</gene>
<dbReference type="KEGG" id="vbh:CMV30_06360"/>
<evidence type="ECO:0000256" key="2">
    <source>
        <dbReference type="HAMAP-Rule" id="MF_00634"/>
    </source>
</evidence>
<comment type="similarity">
    <text evidence="1 2">Belongs to the UPF0235 family.</text>
</comment>
<dbReference type="Proteomes" id="UP000217265">
    <property type="component" value="Chromosome"/>
</dbReference>
<dbReference type="PANTHER" id="PTHR13420:SF7">
    <property type="entry name" value="UPF0235 PROTEIN C15ORF40"/>
    <property type="match status" value="1"/>
</dbReference>
<reference evidence="3 4" key="1">
    <citation type="submission" date="2017-09" db="EMBL/GenBank/DDBJ databases">
        <title>Complete genome sequence of Verrucomicrobial strain HZ-65, isolated from freshwater.</title>
        <authorList>
            <person name="Choi A."/>
        </authorList>
    </citation>
    <scope>NUCLEOTIDE SEQUENCE [LARGE SCALE GENOMIC DNA]</scope>
    <source>
        <strain evidence="3 4">HZ-65</strain>
    </source>
</reference>
<sequence length="89" mass="9445">MAGPTCTLAIKAIPNAPRTEIAGRLGDALKIKVHAPALEGRANDELCAFLAEKLGLPKRAVTLLQGEKSRHKLVHIAGRSSADVKRQLA</sequence>
<dbReference type="AlphaFoldDB" id="A0A290QBK1"/>
<name>A0A290QBK1_9BACT</name>
<evidence type="ECO:0000313" key="3">
    <source>
        <dbReference type="EMBL" id="ATC63606.1"/>
    </source>
</evidence>
<dbReference type="HAMAP" id="MF_00634">
    <property type="entry name" value="UPF0235"/>
    <property type="match status" value="1"/>
</dbReference>
<dbReference type="InterPro" id="IPR003746">
    <property type="entry name" value="DUF167"/>
</dbReference>
<dbReference type="SMART" id="SM01152">
    <property type="entry name" value="DUF167"/>
    <property type="match status" value="1"/>
</dbReference>
<accession>A0A290QBK1</accession>
<keyword evidence="4" id="KW-1185">Reference proteome</keyword>
<evidence type="ECO:0000313" key="4">
    <source>
        <dbReference type="Proteomes" id="UP000217265"/>
    </source>
</evidence>
<dbReference type="GO" id="GO:0005737">
    <property type="term" value="C:cytoplasm"/>
    <property type="evidence" value="ECO:0007669"/>
    <property type="project" value="TreeGrafter"/>
</dbReference>
<evidence type="ECO:0000256" key="1">
    <source>
        <dbReference type="ARBA" id="ARBA00010364"/>
    </source>
</evidence>
<proteinExistence type="inferred from homology"/>
<protein>
    <recommendedName>
        <fullName evidence="2">UPF0235 protein CMV30_06360</fullName>
    </recommendedName>
</protein>
<organism evidence="3 4">
    <name type="scientific">Nibricoccus aquaticus</name>
    <dbReference type="NCBI Taxonomy" id="2576891"/>
    <lineage>
        <taxon>Bacteria</taxon>
        <taxon>Pseudomonadati</taxon>
        <taxon>Verrucomicrobiota</taxon>
        <taxon>Opitutia</taxon>
        <taxon>Opitutales</taxon>
        <taxon>Opitutaceae</taxon>
        <taxon>Nibricoccus</taxon>
    </lineage>
</organism>
<dbReference type="SUPFAM" id="SSF69786">
    <property type="entry name" value="YggU-like"/>
    <property type="match status" value="1"/>
</dbReference>
<dbReference type="PANTHER" id="PTHR13420">
    <property type="entry name" value="UPF0235 PROTEIN C15ORF40"/>
    <property type="match status" value="1"/>
</dbReference>
<dbReference type="EMBL" id="CP023344">
    <property type="protein sequence ID" value="ATC63606.1"/>
    <property type="molecule type" value="Genomic_DNA"/>
</dbReference>
<dbReference type="OrthoDB" id="9801972at2"/>
<dbReference type="InterPro" id="IPR036591">
    <property type="entry name" value="YggU-like_sf"/>
</dbReference>